<protein>
    <submittedName>
        <fullName evidence="1">Uncharacterized protein</fullName>
    </submittedName>
</protein>
<name>A0A1S8TV65_9CLOT</name>
<evidence type="ECO:0000313" key="2">
    <source>
        <dbReference type="Proteomes" id="UP000190890"/>
    </source>
</evidence>
<organism evidence="1 2">
    <name type="scientific">Clostridium puniceum</name>
    <dbReference type="NCBI Taxonomy" id="29367"/>
    <lineage>
        <taxon>Bacteria</taxon>
        <taxon>Bacillati</taxon>
        <taxon>Bacillota</taxon>
        <taxon>Clostridia</taxon>
        <taxon>Eubacteriales</taxon>
        <taxon>Clostridiaceae</taxon>
        <taxon>Clostridium</taxon>
    </lineage>
</organism>
<comment type="caution">
    <text evidence="1">The sequence shown here is derived from an EMBL/GenBank/DDBJ whole genome shotgun (WGS) entry which is preliminary data.</text>
</comment>
<evidence type="ECO:0000313" key="1">
    <source>
        <dbReference type="EMBL" id="OOM81644.1"/>
    </source>
</evidence>
<reference evidence="1 2" key="1">
    <citation type="submission" date="2016-05" db="EMBL/GenBank/DDBJ databases">
        <title>Microbial solvent formation.</title>
        <authorList>
            <person name="Poehlein A."/>
            <person name="Montoya Solano J.D."/>
            <person name="Flitsch S."/>
            <person name="Krabben P."/>
            <person name="Duerre P."/>
            <person name="Daniel R."/>
        </authorList>
    </citation>
    <scope>NUCLEOTIDE SEQUENCE [LARGE SCALE GENOMIC DNA]</scope>
    <source>
        <strain evidence="1 2">DSM 2619</strain>
    </source>
</reference>
<accession>A0A1S8TV65</accession>
<proteinExistence type="predicted"/>
<sequence>MSFTICNNSSINLNFIIHVLHMYNKIESYSKDEFLDMEELECNMINLWNSIIGSFQNVSSKTANGSFVQWDRSLVLQKDLYKVLFKDTEAGYNKFLSIWNNYFEWWYREGQSTISQKTDDVISSIYDLVNDKLIKSNLKLTGDFGIQIVFDAIPNECLSKGSIFTIEPISNFIDENKIIEVSERLYELICSTIEK</sequence>
<dbReference type="RefSeq" id="WP_077846260.1">
    <property type="nucleotide sequence ID" value="NZ_LZZM01000062.1"/>
</dbReference>
<gene>
    <name evidence="1" type="ORF">CLPUN_10330</name>
</gene>
<dbReference type="Proteomes" id="UP000190890">
    <property type="component" value="Unassembled WGS sequence"/>
</dbReference>
<dbReference type="AlphaFoldDB" id="A0A1S8TV65"/>
<keyword evidence="2" id="KW-1185">Reference proteome</keyword>
<dbReference type="EMBL" id="LZZM01000062">
    <property type="protein sequence ID" value="OOM81644.1"/>
    <property type="molecule type" value="Genomic_DNA"/>
</dbReference>